<feature type="transmembrane region" description="Helical" evidence="6">
    <location>
        <begin position="12"/>
        <end position="30"/>
    </location>
</feature>
<dbReference type="EMBL" id="AZEF01000013">
    <property type="protein sequence ID" value="KRL02391.1"/>
    <property type="molecule type" value="Genomic_DNA"/>
</dbReference>
<comment type="subcellular location">
    <subcellularLocation>
        <location evidence="1">Cell membrane</location>
        <topology evidence="1">Multi-pass membrane protein</topology>
    </subcellularLocation>
</comment>
<reference evidence="8 9" key="1">
    <citation type="journal article" date="2015" name="Genome Announc.">
        <title>Expanding the biotechnology potential of lactobacilli through comparative genomics of 213 strains and associated genera.</title>
        <authorList>
            <person name="Sun Z."/>
            <person name="Harris H.M."/>
            <person name="McCann A."/>
            <person name="Guo C."/>
            <person name="Argimon S."/>
            <person name="Zhang W."/>
            <person name="Yang X."/>
            <person name="Jeffery I.B."/>
            <person name="Cooney J.C."/>
            <person name="Kagawa T.F."/>
            <person name="Liu W."/>
            <person name="Song Y."/>
            <person name="Salvetti E."/>
            <person name="Wrobel A."/>
            <person name="Rasinkangas P."/>
            <person name="Parkhill J."/>
            <person name="Rea M.C."/>
            <person name="O'Sullivan O."/>
            <person name="Ritari J."/>
            <person name="Douillard F.P."/>
            <person name="Paul Ross R."/>
            <person name="Yang R."/>
            <person name="Briner A.E."/>
            <person name="Felis G.E."/>
            <person name="de Vos W.M."/>
            <person name="Barrangou R."/>
            <person name="Klaenhammer T.R."/>
            <person name="Caufield P.W."/>
            <person name="Cui Y."/>
            <person name="Zhang H."/>
            <person name="O'Toole P.W."/>
        </authorList>
    </citation>
    <scope>NUCLEOTIDE SEQUENCE [LARGE SCALE GENOMIC DNA]</scope>
    <source>
        <strain evidence="8 9">DSM 19910</strain>
    </source>
</reference>
<dbReference type="Pfam" id="PF02588">
    <property type="entry name" value="YitT_membrane"/>
    <property type="match status" value="1"/>
</dbReference>
<evidence type="ECO:0000256" key="5">
    <source>
        <dbReference type="ARBA" id="ARBA00023136"/>
    </source>
</evidence>
<dbReference type="InterPro" id="IPR051461">
    <property type="entry name" value="UPF0750_membrane"/>
</dbReference>
<dbReference type="InterPro" id="IPR019264">
    <property type="entry name" value="DUF2179"/>
</dbReference>
<dbReference type="PANTHER" id="PTHR33545:SF5">
    <property type="entry name" value="UPF0750 MEMBRANE PROTEIN YITT"/>
    <property type="match status" value="1"/>
</dbReference>
<evidence type="ECO:0000256" key="3">
    <source>
        <dbReference type="ARBA" id="ARBA00022692"/>
    </source>
</evidence>
<dbReference type="PATRIC" id="fig|1423731.3.peg.754"/>
<dbReference type="InterPro" id="IPR015867">
    <property type="entry name" value="N-reg_PII/ATP_PRibTrfase_C"/>
</dbReference>
<keyword evidence="9" id="KW-1185">Reference proteome</keyword>
<proteinExistence type="predicted"/>
<evidence type="ECO:0000313" key="8">
    <source>
        <dbReference type="EMBL" id="KRL02391.1"/>
    </source>
</evidence>
<keyword evidence="3 6" id="KW-0812">Transmembrane</keyword>
<feature type="transmembrane region" description="Helical" evidence="6">
    <location>
        <begin position="114"/>
        <end position="133"/>
    </location>
</feature>
<evidence type="ECO:0000313" key="9">
    <source>
        <dbReference type="Proteomes" id="UP000051621"/>
    </source>
</evidence>
<dbReference type="STRING" id="1423731.FC81_GL000735"/>
<feature type="domain" description="DUF2179" evidence="7">
    <location>
        <begin position="222"/>
        <end position="276"/>
    </location>
</feature>
<dbReference type="Pfam" id="PF10035">
    <property type="entry name" value="DUF2179"/>
    <property type="match status" value="1"/>
</dbReference>
<dbReference type="RefSeq" id="WP_057742939.1">
    <property type="nucleotide sequence ID" value="NZ_AZEF01000013.1"/>
</dbReference>
<feature type="transmembrane region" description="Helical" evidence="6">
    <location>
        <begin position="85"/>
        <end position="107"/>
    </location>
</feature>
<protein>
    <submittedName>
        <fullName evidence="8">Integral membrane protein</fullName>
    </submittedName>
</protein>
<keyword evidence="5 6" id="KW-0472">Membrane</keyword>
<feature type="transmembrane region" description="Helical" evidence="6">
    <location>
        <begin position="153"/>
        <end position="174"/>
    </location>
</feature>
<dbReference type="OrthoDB" id="2417289at2"/>
<dbReference type="InterPro" id="IPR003740">
    <property type="entry name" value="YitT"/>
</dbReference>
<dbReference type="AlphaFoldDB" id="A0A0R1M300"/>
<organism evidence="8 9">
    <name type="scientific">Liquorilactobacillus capillatus DSM 19910</name>
    <dbReference type="NCBI Taxonomy" id="1423731"/>
    <lineage>
        <taxon>Bacteria</taxon>
        <taxon>Bacillati</taxon>
        <taxon>Bacillota</taxon>
        <taxon>Bacilli</taxon>
        <taxon>Lactobacillales</taxon>
        <taxon>Lactobacillaceae</taxon>
        <taxon>Liquorilactobacillus</taxon>
    </lineage>
</organism>
<gene>
    <name evidence="8" type="ORF">FC81_GL000735</name>
</gene>
<dbReference type="PANTHER" id="PTHR33545">
    <property type="entry name" value="UPF0750 MEMBRANE PROTEIN YITT-RELATED"/>
    <property type="match status" value="1"/>
</dbReference>
<dbReference type="GO" id="GO:0005886">
    <property type="term" value="C:plasma membrane"/>
    <property type="evidence" value="ECO:0007669"/>
    <property type="project" value="UniProtKB-SubCell"/>
</dbReference>
<evidence type="ECO:0000256" key="6">
    <source>
        <dbReference type="SAM" id="Phobius"/>
    </source>
</evidence>
<sequence length="282" mass="31094">MDKYILSNIRKLTVAVVYGLLSALGINLFLSSAHAYSIGVPGIAQLLNSLLKVVQINMSISHLVILLNIPLVICSLLLFGWNYTLYSLTAVISNVIFLAVIPEVTILQERLTNTIVGGTIIGIGIGLCFRNGFSTGGTDVVVSFIQQKYHKNIGFVNTLINGIILAVTAVFFGIPGTVYSLISMLLTSYVMDKIYIQQKNVTLVIFTKKPDELKKALRSYSHGATLFPGQGIYADQKTDMIMMLIQKNEIPFLKKTILRCDPAAFISVQTTDFISGNYIRRF</sequence>
<accession>A0A0R1M300</accession>
<keyword evidence="2" id="KW-1003">Cell membrane</keyword>
<keyword evidence="4 6" id="KW-1133">Transmembrane helix</keyword>
<dbReference type="Gene3D" id="3.30.70.120">
    <property type="match status" value="1"/>
</dbReference>
<name>A0A0R1M300_9LACO</name>
<evidence type="ECO:0000259" key="7">
    <source>
        <dbReference type="Pfam" id="PF10035"/>
    </source>
</evidence>
<dbReference type="PIRSF" id="PIRSF006483">
    <property type="entry name" value="Membrane_protein_YitT"/>
    <property type="match status" value="1"/>
</dbReference>
<dbReference type="Proteomes" id="UP000051621">
    <property type="component" value="Unassembled WGS sequence"/>
</dbReference>
<evidence type="ECO:0000256" key="2">
    <source>
        <dbReference type="ARBA" id="ARBA00022475"/>
    </source>
</evidence>
<evidence type="ECO:0000256" key="1">
    <source>
        <dbReference type="ARBA" id="ARBA00004651"/>
    </source>
</evidence>
<evidence type="ECO:0000256" key="4">
    <source>
        <dbReference type="ARBA" id="ARBA00022989"/>
    </source>
</evidence>
<comment type="caution">
    <text evidence="8">The sequence shown here is derived from an EMBL/GenBank/DDBJ whole genome shotgun (WGS) entry which is preliminary data.</text>
</comment>
<feature type="transmembrane region" description="Helical" evidence="6">
    <location>
        <begin position="60"/>
        <end position="79"/>
    </location>
</feature>